<dbReference type="AlphaFoldDB" id="A0A1G6D371"/>
<dbReference type="SUPFAM" id="SSF50199">
    <property type="entry name" value="Staphylococcal nuclease"/>
    <property type="match status" value="1"/>
</dbReference>
<evidence type="ECO:0000313" key="2">
    <source>
        <dbReference type="Proteomes" id="UP000199071"/>
    </source>
</evidence>
<evidence type="ECO:0008006" key="3">
    <source>
        <dbReference type="Google" id="ProtNLM"/>
    </source>
</evidence>
<reference evidence="1 2" key="1">
    <citation type="submission" date="2016-10" db="EMBL/GenBank/DDBJ databases">
        <authorList>
            <person name="de Groot N.N."/>
        </authorList>
    </citation>
    <scope>NUCLEOTIDE SEQUENCE [LARGE SCALE GENOMIC DNA]</scope>
    <source>
        <strain evidence="1 2">ATCC 35022</strain>
    </source>
</reference>
<sequence>MPFTLIGGSFHVVGYSPDGDSIRFGPDNPHLLDSLSGPPARLNGRGHAQLRIEAIDALETHYSPPSGGGSYSQPLALANEARDALLDFLGITGVVWADGRNVALAADGPVEGYILARAVEKYGRPIAFVFAGSPPEPDGSSVRLEVPRLRQSFNYHALERGLAYPTFYEGLFHDLRDAMASAATDARASGRGLYASDATNSGVDVASLKAITDDDPIMPKLFRRLVEHVAFYGTVDGFKAKMEQYAEPVFDLEEQNFTHFDSFIDQVGTTVTLTRLPELLVFDAMPERPAETFSMLMGDETTHLD</sequence>
<dbReference type="Proteomes" id="UP000199071">
    <property type="component" value="Unassembled WGS sequence"/>
</dbReference>
<dbReference type="InterPro" id="IPR035437">
    <property type="entry name" value="SNase_OB-fold_sf"/>
</dbReference>
<dbReference type="OrthoDB" id="7065322at2"/>
<evidence type="ECO:0000313" key="1">
    <source>
        <dbReference type="EMBL" id="SDB39531.1"/>
    </source>
</evidence>
<protein>
    <recommendedName>
        <fullName evidence="3">Nuclease homologue</fullName>
    </recommendedName>
</protein>
<dbReference type="STRING" id="665467.SAMN02982931_02950"/>
<dbReference type="RefSeq" id="WP_090877288.1">
    <property type="nucleotide sequence ID" value="NZ_FMXQ01000006.1"/>
</dbReference>
<dbReference type="Gene3D" id="2.40.50.90">
    <property type="match status" value="1"/>
</dbReference>
<accession>A0A1G6D371</accession>
<proteinExistence type="predicted"/>
<gene>
    <name evidence="1" type="ORF">SAMN02982931_02950</name>
</gene>
<name>A0A1G6D371_9HYPH</name>
<organism evidence="1 2">
    <name type="scientific">Bauldia litoralis</name>
    <dbReference type="NCBI Taxonomy" id="665467"/>
    <lineage>
        <taxon>Bacteria</taxon>
        <taxon>Pseudomonadati</taxon>
        <taxon>Pseudomonadota</taxon>
        <taxon>Alphaproteobacteria</taxon>
        <taxon>Hyphomicrobiales</taxon>
        <taxon>Kaistiaceae</taxon>
        <taxon>Bauldia</taxon>
    </lineage>
</organism>
<keyword evidence="2" id="KW-1185">Reference proteome</keyword>
<dbReference type="EMBL" id="FMXQ01000006">
    <property type="protein sequence ID" value="SDB39531.1"/>
    <property type="molecule type" value="Genomic_DNA"/>
</dbReference>